<evidence type="ECO:0000256" key="1">
    <source>
        <dbReference type="SAM" id="Phobius"/>
    </source>
</evidence>
<evidence type="ECO:0000313" key="5">
    <source>
        <dbReference type="EMBL" id="RMA57996.1"/>
    </source>
</evidence>
<evidence type="ECO:0000259" key="3">
    <source>
        <dbReference type="Pfam" id="PF13387"/>
    </source>
</evidence>
<feature type="transmembrane region" description="Helical" evidence="1">
    <location>
        <begin position="371"/>
        <end position="388"/>
    </location>
</feature>
<keyword evidence="1" id="KW-0812">Transmembrane</keyword>
<proteinExistence type="predicted"/>
<keyword evidence="6" id="KW-1185">Reference proteome</keyword>
<dbReference type="Pfam" id="PF25221">
    <property type="entry name" value="5TMH_Lnb"/>
    <property type="match status" value="1"/>
</dbReference>
<dbReference type="EMBL" id="REFC01000014">
    <property type="protein sequence ID" value="RMA57996.1"/>
    <property type="molecule type" value="Genomic_DNA"/>
</dbReference>
<protein>
    <submittedName>
        <fullName evidence="5">Uncharacterized protein DUF4105</fullName>
    </submittedName>
</protein>
<dbReference type="AlphaFoldDB" id="A0A3L9YB89"/>
<organism evidence="5 6">
    <name type="scientific">Ulvibacter antarcticus</name>
    <dbReference type="NCBI Taxonomy" id="442714"/>
    <lineage>
        <taxon>Bacteria</taxon>
        <taxon>Pseudomonadati</taxon>
        <taxon>Bacteroidota</taxon>
        <taxon>Flavobacteriia</taxon>
        <taxon>Flavobacteriales</taxon>
        <taxon>Flavobacteriaceae</taxon>
        <taxon>Ulvibacter</taxon>
    </lineage>
</organism>
<feature type="transmembrane region" description="Helical" evidence="1">
    <location>
        <begin position="289"/>
        <end position="310"/>
    </location>
</feature>
<dbReference type="Pfam" id="PF13387">
    <property type="entry name" value="Lnb_N"/>
    <property type="match status" value="1"/>
</dbReference>
<feature type="signal peptide" evidence="2">
    <location>
        <begin position="1"/>
        <end position="23"/>
    </location>
</feature>
<evidence type="ECO:0000259" key="4">
    <source>
        <dbReference type="Pfam" id="PF25221"/>
    </source>
</evidence>
<evidence type="ECO:0000256" key="2">
    <source>
        <dbReference type="SAM" id="SignalP"/>
    </source>
</evidence>
<feature type="chain" id="PRO_5018338287" evidence="2">
    <location>
        <begin position="24"/>
        <end position="402"/>
    </location>
</feature>
<reference evidence="5 6" key="1">
    <citation type="submission" date="2018-10" db="EMBL/GenBank/DDBJ databases">
        <title>Genomic Encyclopedia of Archaeal and Bacterial Type Strains, Phase II (KMG-II): from individual species to whole genera.</title>
        <authorList>
            <person name="Goeker M."/>
        </authorList>
    </citation>
    <scope>NUCLEOTIDE SEQUENCE [LARGE SCALE GENOMIC DNA]</scope>
    <source>
        <strain evidence="5 6">DSM 23424</strain>
    </source>
</reference>
<evidence type="ECO:0000313" key="6">
    <source>
        <dbReference type="Proteomes" id="UP000271339"/>
    </source>
</evidence>
<keyword evidence="2" id="KW-0732">Signal</keyword>
<feature type="domain" description="Lnb-like transmembrane" evidence="4">
    <location>
        <begin position="257"/>
        <end position="391"/>
    </location>
</feature>
<accession>A0A3L9YB89</accession>
<feature type="transmembrane region" description="Helical" evidence="1">
    <location>
        <begin position="322"/>
        <end position="338"/>
    </location>
</feature>
<keyword evidence="1" id="KW-1133">Transmembrane helix</keyword>
<dbReference type="InterPro" id="IPR025178">
    <property type="entry name" value="Lnb_N"/>
</dbReference>
<feature type="transmembrane region" description="Helical" evidence="1">
    <location>
        <begin position="258"/>
        <end position="277"/>
    </location>
</feature>
<keyword evidence="1" id="KW-0472">Membrane</keyword>
<comment type="caution">
    <text evidence="5">The sequence shown here is derived from an EMBL/GenBank/DDBJ whole genome shotgun (WGS) entry which is preliminary data.</text>
</comment>
<sequence>MNSIVIKKFILLLVLLTTLTVEAQFNNLSENAEISILTIGPGTQLNDSFGHNGYHVSDPSLGIDLVYDYGRYDFNTPNFYLKFAQGKLLYELGVSNYNPFVSYYKGQNRWVKKQVLDLTSSEKQELFDFLQNNAKPENKKYKYDFFYDNCATRMRDVLSGVLGDKLEYKTDHIIEDYTFRQLIQKNVNANSWGSLGMDVAIGAVVDRKASPLEYQFLPEYVFKAAENAVIHRNGNDVPLVKQTVDVVSETENMPSSNFFTSPLFIFGCLGLLIVFTTIRDNKKQTRSRFLDLVIFFVTGIIGILLLLLWFATDHSATANNYNLLWAVPLSLIFIFAIIKRHPKTWLRRYVLFLILCLTLLTIHWITGVQEFAIGLLPLLIALGIRYLYLMQYFGKHEVSSEQ</sequence>
<feature type="domain" description="Lnb N-terminal periplasmic" evidence="3">
    <location>
        <begin position="30"/>
        <end position="182"/>
    </location>
</feature>
<dbReference type="Proteomes" id="UP000271339">
    <property type="component" value="Unassembled WGS sequence"/>
</dbReference>
<dbReference type="InterPro" id="IPR057436">
    <property type="entry name" value="5TMH_Lnb"/>
</dbReference>
<gene>
    <name evidence="5" type="ORF">BXY75_2804</name>
</gene>
<name>A0A3L9YB89_9FLAO</name>
<feature type="transmembrane region" description="Helical" evidence="1">
    <location>
        <begin position="345"/>
        <end position="365"/>
    </location>
</feature>